<reference evidence="1 2" key="1">
    <citation type="journal article" date="2018" name="BMC Genomics">
        <title>Comparative genome analyses reveal sequence features reflecting distinct modes of host-adaptation between dicot and monocot powdery mildew.</title>
        <authorList>
            <person name="Wu Y."/>
            <person name="Ma X."/>
            <person name="Pan Z."/>
            <person name="Kale S.D."/>
            <person name="Song Y."/>
            <person name="King H."/>
            <person name="Zhang Q."/>
            <person name="Presley C."/>
            <person name="Deng X."/>
            <person name="Wei C.I."/>
            <person name="Xiao S."/>
        </authorList>
    </citation>
    <scope>NUCLEOTIDE SEQUENCE [LARGE SCALE GENOMIC DNA]</scope>
    <source>
        <strain evidence="1">UMSG2</strain>
    </source>
</reference>
<name>A0A420HZ16_9PEZI</name>
<evidence type="ECO:0000313" key="2">
    <source>
        <dbReference type="Proteomes" id="UP000286134"/>
    </source>
</evidence>
<comment type="caution">
    <text evidence="1">The sequence shown here is derived from an EMBL/GenBank/DDBJ whole genome shotgun (WGS) entry which is preliminary data.</text>
</comment>
<dbReference type="EMBL" id="MCFK01003187">
    <property type="protein sequence ID" value="RKF62657.1"/>
    <property type="molecule type" value="Genomic_DNA"/>
</dbReference>
<proteinExistence type="predicted"/>
<organism evidence="1 2">
    <name type="scientific">Erysiphe neolycopersici</name>
    <dbReference type="NCBI Taxonomy" id="212602"/>
    <lineage>
        <taxon>Eukaryota</taxon>
        <taxon>Fungi</taxon>
        <taxon>Dikarya</taxon>
        <taxon>Ascomycota</taxon>
        <taxon>Pezizomycotina</taxon>
        <taxon>Leotiomycetes</taxon>
        <taxon>Erysiphales</taxon>
        <taxon>Erysiphaceae</taxon>
        <taxon>Erysiphe</taxon>
    </lineage>
</organism>
<protein>
    <submittedName>
        <fullName evidence="1">Uncharacterized protein</fullName>
    </submittedName>
</protein>
<sequence>MPKERRDLDGNVIAVKANWTNEEIMVWLDHEEMKEEEEYNRLQAKFDANGQRHAENGSREVWARDVEDVTRDSELYIL</sequence>
<gene>
    <name evidence="1" type="ORF">OnM2_031043</name>
</gene>
<accession>A0A420HZ16</accession>
<evidence type="ECO:0000313" key="1">
    <source>
        <dbReference type="EMBL" id="RKF62657.1"/>
    </source>
</evidence>
<dbReference type="AlphaFoldDB" id="A0A420HZ16"/>
<keyword evidence="2" id="KW-1185">Reference proteome</keyword>
<dbReference type="Proteomes" id="UP000286134">
    <property type="component" value="Unassembled WGS sequence"/>
</dbReference>
<dbReference type="STRING" id="212602.A0A420HZ16"/>